<name>A0AAE4U855_9ACTN</name>
<accession>A0AAE4U855</accession>
<evidence type="ECO:0000256" key="1">
    <source>
        <dbReference type="SAM" id="MobiDB-lite"/>
    </source>
</evidence>
<evidence type="ECO:0000313" key="3">
    <source>
        <dbReference type="EMBL" id="MDV6312001.1"/>
    </source>
</evidence>
<protein>
    <submittedName>
        <fullName evidence="3">Uncharacterized protein</fullName>
    </submittedName>
</protein>
<dbReference type="Proteomes" id="UP001185922">
    <property type="component" value="Unassembled WGS sequence"/>
</dbReference>
<evidence type="ECO:0000313" key="4">
    <source>
        <dbReference type="Proteomes" id="UP001185779"/>
    </source>
</evidence>
<gene>
    <name evidence="2" type="ORF">R3P94_12825</name>
    <name evidence="3" type="ORF">R3Q15_08870</name>
</gene>
<dbReference type="RefSeq" id="WP_096272825.1">
    <property type="nucleotide sequence ID" value="NZ_JAPWIL010000034.1"/>
</dbReference>
<dbReference type="Proteomes" id="UP001185779">
    <property type="component" value="Unassembled WGS sequence"/>
</dbReference>
<dbReference type="EMBL" id="JAWLKH010000007">
    <property type="protein sequence ID" value="MDV6312001.1"/>
    <property type="molecule type" value="Genomic_DNA"/>
</dbReference>
<feature type="compositionally biased region" description="Basic and acidic residues" evidence="1">
    <location>
        <begin position="19"/>
        <end position="28"/>
    </location>
</feature>
<feature type="region of interest" description="Disordered" evidence="1">
    <location>
        <begin position="1"/>
        <end position="31"/>
    </location>
</feature>
<proteinExistence type="predicted"/>
<dbReference type="AlphaFoldDB" id="A0AAE4U855"/>
<evidence type="ECO:0000313" key="5">
    <source>
        <dbReference type="Proteomes" id="UP001185922"/>
    </source>
</evidence>
<keyword evidence="4" id="KW-1185">Reference proteome</keyword>
<reference evidence="3 4" key="1">
    <citation type="submission" date="2023-10" db="EMBL/GenBank/DDBJ databases">
        <title>Development of a sustainable strategy for remediation of hydrocarbon-contaminated territories based on the waste exchange concept.</title>
        <authorList>
            <person name="Krivoruchko A."/>
        </authorList>
    </citation>
    <scope>NUCLEOTIDE SEQUENCE</scope>
    <source>
        <strain evidence="2 4">IEGM 1266</strain>
        <strain evidence="3">IEGM 1279</strain>
    </source>
</reference>
<evidence type="ECO:0000313" key="2">
    <source>
        <dbReference type="EMBL" id="MDV6308188.1"/>
    </source>
</evidence>
<comment type="caution">
    <text evidence="3">The sequence shown here is derived from an EMBL/GenBank/DDBJ whole genome shotgun (WGS) entry which is preliminary data.</text>
</comment>
<dbReference type="EMBL" id="JAWLKI010000012">
    <property type="protein sequence ID" value="MDV6308188.1"/>
    <property type="molecule type" value="Genomic_DNA"/>
</dbReference>
<sequence>MSATPSEASLAMSAAAHESWARTPDRAARTAAGRAAMLAKFEDEVDPDRTMTPAARAKAAESARKAYFTRLALQSARTRRLRREAEQAAAKLEEMGGGDAA</sequence>
<organism evidence="3 5">
    <name type="scientific">Gordonia amicalis</name>
    <dbReference type="NCBI Taxonomy" id="89053"/>
    <lineage>
        <taxon>Bacteria</taxon>
        <taxon>Bacillati</taxon>
        <taxon>Actinomycetota</taxon>
        <taxon>Actinomycetes</taxon>
        <taxon>Mycobacteriales</taxon>
        <taxon>Gordoniaceae</taxon>
        <taxon>Gordonia</taxon>
    </lineage>
</organism>